<dbReference type="InterPro" id="IPR011706">
    <property type="entry name" value="Cu-oxidase_C"/>
</dbReference>
<dbReference type="Pfam" id="PF07732">
    <property type="entry name" value="Cu-oxidase_3"/>
    <property type="match status" value="1"/>
</dbReference>
<evidence type="ECO:0000313" key="4">
    <source>
        <dbReference type="Proteomes" id="UP001620339"/>
    </source>
</evidence>
<evidence type="ECO:0000313" key="3">
    <source>
        <dbReference type="EMBL" id="MFK2876520.1"/>
    </source>
</evidence>
<sequence>MAITRRDFLRGTGSLIGVGALADIRHPAAAFASSMAMPMASRTSAAMLAAPKVPLINPASLARFVDPLPIPPTARATEQRTHPAFPGHKLPCYRMEMRAFKARLHRDVPPTALWGYGGQFPGPTIEAMRGEPLLVEWANALPTRHFLPIDHNLHGAEKAHPEVRTVTHVHGARVPAHADGYPEEWYTPGHSRLYLYPNGQDAATLWYHDHAMGITRLNIYAGLVGTYIVRDPDELALGLPSGDYDLPLILCDRLVAQDGQLYYPVSDDPDAPWVMQCNGNLPLCNGRIFPYLEVEPRRYRFRLLNAANTSFFDLSLSHDQPFQQIASDQGLLPAPLERARIALYPAERADVVIDFAGVAGKTLQLRHQSHGILEFRVRDGGRRDTSALPAALRAVPRIDPEAAAQHRVMTLNETDDANGNALQMLLDGKRWSAPVSENPRQHSVETWSFVNLTGDAHPIHLHLVRFQLLDRRPFDLFAWNARRELKFTGPAQTPEPHEMGWKDTVRADPGMVTRIAMRFEGEPGRYVWHCHFLEHEDNEMMRPYDVLPEMPPKGSA</sequence>
<accession>A0ABW8J2J2</accession>
<proteinExistence type="predicted"/>
<dbReference type="Gene3D" id="2.60.40.420">
    <property type="entry name" value="Cupredoxins - blue copper proteins"/>
    <property type="match status" value="3"/>
</dbReference>
<evidence type="ECO:0000259" key="2">
    <source>
        <dbReference type="Pfam" id="PF07732"/>
    </source>
</evidence>
<dbReference type="RefSeq" id="WP_192155156.1">
    <property type="nucleotide sequence ID" value="NZ_JADIKK010000008.1"/>
</dbReference>
<dbReference type="PANTHER" id="PTHR48267">
    <property type="entry name" value="CUPREDOXIN SUPERFAMILY PROTEIN"/>
    <property type="match status" value="1"/>
</dbReference>
<dbReference type="Proteomes" id="UP001620339">
    <property type="component" value="Unassembled WGS sequence"/>
</dbReference>
<feature type="domain" description="Plastocyanin-like" evidence="2">
    <location>
        <begin position="165"/>
        <end position="233"/>
    </location>
</feature>
<dbReference type="SUPFAM" id="SSF49503">
    <property type="entry name" value="Cupredoxins"/>
    <property type="match status" value="3"/>
</dbReference>
<dbReference type="CDD" id="cd13891">
    <property type="entry name" value="CuRO_3_CotA_like"/>
    <property type="match status" value="1"/>
</dbReference>
<dbReference type="InterPro" id="IPR008972">
    <property type="entry name" value="Cupredoxin"/>
</dbReference>
<organism evidence="3 4">
    <name type="scientific">Rhodanobacter hydrolyticus</name>
    <dbReference type="NCBI Taxonomy" id="2250595"/>
    <lineage>
        <taxon>Bacteria</taxon>
        <taxon>Pseudomonadati</taxon>
        <taxon>Pseudomonadota</taxon>
        <taxon>Gammaproteobacteria</taxon>
        <taxon>Lysobacterales</taxon>
        <taxon>Rhodanobacteraceae</taxon>
        <taxon>Rhodanobacter</taxon>
    </lineage>
</organism>
<reference evidence="3 4" key="1">
    <citation type="submission" date="2020-10" db="EMBL/GenBank/DDBJ databases">
        <title>Phylogeny of dyella-like bacteria.</title>
        <authorList>
            <person name="Fu J."/>
        </authorList>
    </citation>
    <scope>NUCLEOTIDE SEQUENCE [LARGE SCALE GENOMIC DNA]</scope>
    <source>
        <strain evidence="3 4">KACC 19113</strain>
    </source>
</reference>
<keyword evidence="4" id="KW-1185">Reference proteome</keyword>
<dbReference type="Pfam" id="PF07731">
    <property type="entry name" value="Cu-oxidase_2"/>
    <property type="match status" value="1"/>
</dbReference>
<dbReference type="EMBL" id="JADIKK010000008">
    <property type="protein sequence ID" value="MFK2876520.1"/>
    <property type="molecule type" value="Genomic_DNA"/>
</dbReference>
<dbReference type="CDD" id="cd13844">
    <property type="entry name" value="CuRO_1_BOD_CotA_like"/>
    <property type="match status" value="1"/>
</dbReference>
<dbReference type="InterPro" id="IPR006311">
    <property type="entry name" value="TAT_signal"/>
</dbReference>
<feature type="domain" description="Plastocyanin-like" evidence="1">
    <location>
        <begin position="419"/>
        <end position="548"/>
    </location>
</feature>
<evidence type="ECO:0000259" key="1">
    <source>
        <dbReference type="Pfam" id="PF07731"/>
    </source>
</evidence>
<gene>
    <name evidence="3" type="ORF">ISP25_05500</name>
</gene>
<dbReference type="PROSITE" id="PS51318">
    <property type="entry name" value="TAT"/>
    <property type="match status" value="1"/>
</dbReference>
<name>A0ABW8J2J2_9GAMM</name>
<dbReference type="PANTHER" id="PTHR48267:SF1">
    <property type="entry name" value="BILIRUBIN OXIDASE"/>
    <property type="match status" value="1"/>
</dbReference>
<dbReference type="InterPro" id="IPR045087">
    <property type="entry name" value="Cu-oxidase_fam"/>
</dbReference>
<protein>
    <submittedName>
        <fullName evidence="3">Multicopper oxidase domain-containing protein</fullName>
    </submittedName>
</protein>
<dbReference type="InterPro" id="IPR011707">
    <property type="entry name" value="Cu-oxidase-like_N"/>
</dbReference>
<comment type="caution">
    <text evidence="3">The sequence shown here is derived from an EMBL/GenBank/DDBJ whole genome shotgun (WGS) entry which is preliminary data.</text>
</comment>
<dbReference type="CDD" id="cd14448">
    <property type="entry name" value="CuRO_2_BOD_CotA_like"/>
    <property type="match status" value="1"/>
</dbReference>